<organism evidence="2 3">
    <name type="scientific">Macrostomum lignano</name>
    <dbReference type="NCBI Taxonomy" id="282301"/>
    <lineage>
        <taxon>Eukaryota</taxon>
        <taxon>Metazoa</taxon>
        <taxon>Spiralia</taxon>
        <taxon>Lophotrochozoa</taxon>
        <taxon>Platyhelminthes</taxon>
        <taxon>Rhabditophora</taxon>
        <taxon>Macrostomorpha</taxon>
        <taxon>Macrostomida</taxon>
        <taxon>Macrostomidae</taxon>
        <taxon>Macrostomum</taxon>
    </lineage>
</organism>
<dbReference type="AlphaFoldDB" id="A0A1I8FGQ4"/>
<feature type="compositionally biased region" description="Polar residues" evidence="1">
    <location>
        <begin position="40"/>
        <end position="57"/>
    </location>
</feature>
<evidence type="ECO:0000256" key="1">
    <source>
        <dbReference type="SAM" id="MobiDB-lite"/>
    </source>
</evidence>
<protein>
    <submittedName>
        <fullName evidence="3">Transmembrane protein</fullName>
    </submittedName>
</protein>
<keyword evidence="2" id="KW-1185">Reference proteome</keyword>
<feature type="region of interest" description="Disordered" evidence="1">
    <location>
        <begin position="341"/>
        <end position="361"/>
    </location>
</feature>
<sequence length="645" mass="68450">SCNYRWLQSCNYRWLQVLHRPIQFAATSVRRLPQKAAGGSSYSHGSQTEARQTSSAMPASDSEPQRQVVYEPCVRPSELLRRQRLPTEASAEQPPAAGPRLGSLSLLRCWRRSFICMLFLFVKLSFCSHRSTPVGGISAKAAAVTAVAVCHLGCIRSLAASAAAAPAAAACADSRGRAAVCCRACSHRCLLRPSRHPLRRRRDQRRRQEALCGSDSPGRPRARRRGFYNGFRVAWRAAAAPAVCSLAAPCCSTACCFCPVLAGSRRCSRRTGWQFLKFFEGLPEKERILARIQSALKSAAAARGRVSSGPRPVEAGAPAGAHQALPIFSGLGCALSAHRKRPSASSRTNSSEPNTPPVSVGLRLVNTPSQTVLLPASEASSLPVRAAASAALLTILSADRTAAPQQPPEVPSAATYRFTWRCSALSFTWHCSALSFTWHCSALRLHLALLFSSFTWHCSALSFTWHCLLLSASPGTALLFSFTWHCSCSQLHLALLCSQLHLALHCLLSAFTCTALLSASPGQLSALAAQLHLACSFSCSASLALLCSQLHCLALPCSSSPVATVAPAVAVPAARSRLALALRSGSACPAAAKLELRSAERALMSSASLSCSPADVGPDDARVRLSGVLAGPSLRGPDEGLVLKG</sequence>
<feature type="region of interest" description="Disordered" evidence="1">
    <location>
        <begin position="200"/>
        <end position="219"/>
    </location>
</feature>
<reference evidence="3" key="1">
    <citation type="submission" date="2016-11" db="UniProtKB">
        <authorList>
            <consortium name="WormBaseParasite"/>
        </authorList>
    </citation>
    <scope>IDENTIFICATION</scope>
</reference>
<evidence type="ECO:0000313" key="3">
    <source>
        <dbReference type="WBParaSite" id="maker-unitig_34213-snap-gene-0.2-mRNA-1"/>
    </source>
</evidence>
<feature type="compositionally biased region" description="Polar residues" evidence="1">
    <location>
        <begin position="343"/>
        <end position="353"/>
    </location>
</feature>
<dbReference type="Proteomes" id="UP000095280">
    <property type="component" value="Unplaced"/>
</dbReference>
<dbReference type="WBParaSite" id="maker-unitig_34213-snap-gene-0.2-mRNA-1">
    <property type="protein sequence ID" value="maker-unitig_34213-snap-gene-0.2-mRNA-1"/>
    <property type="gene ID" value="maker-unitig_34213-snap-gene-0.2"/>
</dbReference>
<name>A0A1I8FGQ4_9PLAT</name>
<evidence type="ECO:0000313" key="2">
    <source>
        <dbReference type="Proteomes" id="UP000095280"/>
    </source>
</evidence>
<proteinExistence type="predicted"/>
<feature type="region of interest" description="Disordered" evidence="1">
    <location>
        <begin position="36"/>
        <end position="67"/>
    </location>
</feature>
<accession>A0A1I8FGQ4</accession>